<feature type="region of interest" description="Disordered" evidence="14">
    <location>
        <begin position="26"/>
        <end position="73"/>
    </location>
</feature>
<keyword evidence="6" id="KW-0677">Repeat</keyword>
<keyword evidence="21" id="KW-1185">Reference proteome</keyword>
<evidence type="ECO:0000256" key="9">
    <source>
        <dbReference type="ARBA" id="ARBA00022853"/>
    </source>
</evidence>
<feature type="domain" description="PHD-type" evidence="19">
    <location>
        <begin position="639"/>
        <end position="754"/>
    </location>
</feature>
<keyword evidence="2" id="KW-0489">Methyltransferase</keyword>
<comment type="function">
    <text evidence="12">Histone methyltransferase.</text>
</comment>
<feature type="domain" description="PHD-type" evidence="15">
    <location>
        <begin position="388"/>
        <end position="444"/>
    </location>
</feature>
<keyword evidence="3" id="KW-0808">Transferase</keyword>
<dbReference type="FunFam" id="2.170.270.10:FF:000058">
    <property type="entry name" value="Histone-lysine N-methyltransferase"/>
    <property type="match status" value="1"/>
</dbReference>
<dbReference type="Proteomes" id="UP001179952">
    <property type="component" value="Unassembled WGS sequence"/>
</dbReference>
<reference evidence="20" key="1">
    <citation type="journal article" date="2023" name="Nat. Commun.">
        <title>Diploid and tetraploid genomes of Acorus and the evolution of monocots.</title>
        <authorList>
            <person name="Ma L."/>
            <person name="Liu K.W."/>
            <person name="Li Z."/>
            <person name="Hsiao Y.Y."/>
            <person name="Qi Y."/>
            <person name="Fu T."/>
            <person name="Tang G.D."/>
            <person name="Zhang D."/>
            <person name="Sun W.H."/>
            <person name="Liu D.K."/>
            <person name="Li Y."/>
            <person name="Chen G.Z."/>
            <person name="Liu X.D."/>
            <person name="Liao X.Y."/>
            <person name="Jiang Y.T."/>
            <person name="Yu X."/>
            <person name="Hao Y."/>
            <person name="Huang J."/>
            <person name="Zhao X.W."/>
            <person name="Ke S."/>
            <person name="Chen Y.Y."/>
            <person name="Wu W.L."/>
            <person name="Hsu J.L."/>
            <person name="Lin Y.F."/>
            <person name="Huang M.D."/>
            <person name="Li C.Y."/>
            <person name="Huang L."/>
            <person name="Wang Z.W."/>
            <person name="Zhao X."/>
            <person name="Zhong W.Y."/>
            <person name="Peng D.H."/>
            <person name="Ahmad S."/>
            <person name="Lan S."/>
            <person name="Zhang J.S."/>
            <person name="Tsai W.C."/>
            <person name="Van de Peer Y."/>
            <person name="Liu Z.J."/>
        </authorList>
    </citation>
    <scope>NUCLEOTIDE SEQUENCE</scope>
    <source>
        <strain evidence="20">SCP</strain>
    </source>
</reference>
<keyword evidence="8" id="KW-0862">Zinc</keyword>
<dbReference type="GO" id="GO:0008168">
    <property type="term" value="F:methyltransferase activity"/>
    <property type="evidence" value="ECO:0007669"/>
    <property type="project" value="UniProtKB-KW"/>
</dbReference>
<dbReference type="Pfam" id="PF13832">
    <property type="entry name" value="zf-HC5HC2H_2"/>
    <property type="match status" value="1"/>
</dbReference>
<evidence type="ECO:0000259" key="16">
    <source>
        <dbReference type="PROSITE" id="PS50280"/>
    </source>
</evidence>
<dbReference type="Pfam" id="PF13831">
    <property type="entry name" value="PHD_2"/>
    <property type="match status" value="1"/>
</dbReference>
<dbReference type="CDD" id="cd15495">
    <property type="entry name" value="PHD_ATX3_4_5_like"/>
    <property type="match status" value="1"/>
</dbReference>
<dbReference type="Pfam" id="PF00855">
    <property type="entry name" value="PWWP"/>
    <property type="match status" value="1"/>
</dbReference>
<dbReference type="InterPro" id="IPR050701">
    <property type="entry name" value="Histone_Mod_Regulator"/>
</dbReference>
<dbReference type="InterPro" id="IPR034732">
    <property type="entry name" value="EPHD"/>
</dbReference>
<sequence length="1020" mass="115729">MIIKRCMRCKIPIMKRCKVMSVAFDDGGGGGGGGKRPRQPEEVETAAAASSSSTEISAGQGKRRRREEIPAVKPPIVRTSRGRVQVLPSKFNDSVLLDPWKKDKLKSKAVDDEFDDEDPLFEPKSKGWVAKTALEGKFGLGNPNSRPPLYEEEERRFAFAASVHGKKYSSTRSTVSSVEEESGDIKWYKSKDCFERRKDFYEAQEFVAGDVVWVKLGTKYPAWPSLVIDPLAQAPEALLDSCVPWSICVMFFGYSGNGKERGYAWVKDGMIFPFIDYLDRFQGQTQLHKSKPCDFRMAIEEAFLAEHGFVEIEVEDINADGQPVPRGIQEATDSNQEQECQSQNQAVNESGPLCQSCGLTLPLRSAKKIKSGVEPMLCKLCSKLSKSKQYCGICKKIRHHLDSGNWVRCDGCKVWVHAECDKINSNLIKDLEDCDYFCPDCKAKFSFELSDSEKDYSQSRSRCTLNNGRQKLPDKIIVTCCGVEGTYFPRLHSVVCECGSCGKMKRTLCEWERHTGSRCKKWKISVKVKGSELPLEQWMLKMYNYRATDPAPTNNGKRPSAKVRKQNLLAFLQEKYDPVYPKWTTERCAVCRWVEDWDYNKIIICNRCQIAVHQECYGGLHVQDFTSWVCRACEDPHLKRECCLCPIKGGALKPTDIDSLWVHVTCAWFQPEVSFSSDKKMEPAVGILNISSQAFVKVCVICNQMHGSCTQCFKCSTYYHAMCASKAGYRMELRCLEKNGKQITKMVSYCSYHWAPNPDTVLVIKTPNGVFSTKTLLQNKDQKTGSRLIRKEVEQEPVLPNEHPESFPESFSAARCRIYKKSEKKIKGQVAIAHRLTGPCFHPLDVIEGLNVPREEKDPKSFTTFRERLYYLQATEQSRVCFGRSGIHGWGLFARRSIQEGEMVLEYRGEQVRRSVADLREAQYQREGKDCYLFKISEEVVVDATDKGNIARLINHSCSPNCYARIMSVGDDESRIVLIAKMNVASGDELTYDYLFDPDESEDCKVPCLCKASNCRKFMN</sequence>
<dbReference type="GO" id="GO:0032259">
    <property type="term" value="P:methylation"/>
    <property type="evidence" value="ECO:0007669"/>
    <property type="project" value="UniProtKB-KW"/>
</dbReference>
<evidence type="ECO:0000256" key="10">
    <source>
        <dbReference type="ARBA" id="ARBA00023242"/>
    </source>
</evidence>
<dbReference type="InterPro" id="IPR003616">
    <property type="entry name" value="Post-SET_dom"/>
</dbReference>
<evidence type="ECO:0000256" key="3">
    <source>
        <dbReference type="ARBA" id="ARBA00022679"/>
    </source>
</evidence>
<gene>
    <name evidence="20" type="ORF">QJS04_geneDACA011038</name>
</gene>
<dbReference type="PROSITE" id="PS51566">
    <property type="entry name" value="SAM_MT43_TRX_MLL"/>
    <property type="match status" value="1"/>
</dbReference>
<dbReference type="Gene3D" id="2.30.30.140">
    <property type="match status" value="1"/>
</dbReference>
<dbReference type="GO" id="GO:0048188">
    <property type="term" value="C:Set1C/COMPASS complex"/>
    <property type="evidence" value="ECO:0007669"/>
    <property type="project" value="UniProtKB-ARBA"/>
</dbReference>
<dbReference type="InterPro" id="IPR013083">
    <property type="entry name" value="Znf_RING/FYVE/PHD"/>
</dbReference>
<dbReference type="InterPro" id="IPR001965">
    <property type="entry name" value="Znf_PHD"/>
</dbReference>
<comment type="catalytic activity">
    <reaction evidence="11">
        <text>L-lysyl-[histone] + S-adenosyl-L-methionine = N(6)-methyl-L-lysyl-[histone] + S-adenosyl-L-homocysteine + H(+)</text>
        <dbReference type="Rhea" id="RHEA:10024"/>
        <dbReference type="Rhea" id="RHEA-COMP:9845"/>
        <dbReference type="Rhea" id="RHEA-COMP:9846"/>
        <dbReference type="ChEBI" id="CHEBI:15378"/>
        <dbReference type="ChEBI" id="CHEBI:29969"/>
        <dbReference type="ChEBI" id="CHEBI:57856"/>
        <dbReference type="ChEBI" id="CHEBI:59789"/>
        <dbReference type="ChEBI" id="CHEBI:61929"/>
    </reaction>
</comment>
<proteinExistence type="predicted"/>
<dbReference type="AlphaFoldDB" id="A0AAV9BKV3"/>
<dbReference type="CDD" id="cd20143">
    <property type="entry name" value="PWWP_AtATX3-like"/>
    <property type="match status" value="1"/>
</dbReference>
<evidence type="ECO:0000259" key="19">
    <source>
        <dbReference type="PROSITE" id="PS51805"/>
    </source>
</evidence>
<dbReference type="PROSITE" id="PS50280">
    <property type="entry name" value="SET"/>
    <property type="match status" value="1"/>
</dbReference>
<dbReference type="SMART" id="SM00317">
    <property type="entry name" value="SET"/>
    <property type="match status" value="1"/>
</dbReference>
<evidence type="ECO:0000256" key="14">
    <source>
        <dbReference type="SAM" id="MobiDB-lite"/>
    </source>
</evidence>
<dbReference type="InterPro" id="IPR000313">
    <property type="entry name" value="PWWP_dom"/>
</dbReference>
<dbReference type="GO" id="GO:0006325">
    <property type="term" value="P:chromatin organization"/>
    <property type="evidence" value="ECO:0007669"/>
    <property type="project" value="UniProtKB-KW"/>
</dbReference>
<dbReference type="PANTHER" id="PTHR13793:SF132">
    <property type="entry name" value="HISTONE-LYSINE N-METHYLTRANSFERASE ATX5"/>
    <property type="match status" value="1"/>
</dbReference>
<name>A0AAV9BKV3_ACOGR</name>
<dbReference type="InterPro" id="IPR042011">
    <property type="entry name" value="ATX3/4/5_PHD"/>
</dbReference>
<dbReference type="CDD" id="cd15517">
    <property type="entry name" value="PHD_TCF19_like"/>
    <property type="match status" value="1"/>
</dbReference>
<evidence type="ECO:0000256" key="6">
    <source>
        <dbReference type="ARBA" id="ARBA00022737"/>
    </source>
</evidence>
<feature type="domain" description="PHD-type" evidence="15">
    <location>
        <begin position="585"/>
        <end position="636"/>
    </location>
</feature>
<dbReference type="PROSITE" id="PS50016">
    <property type="entry name" value="ZF_PHD_2"/>
    <property type="match status" value="2"/>
</dbReference>
<evidence type="ECO:0000256" key="1">
    <source>
        <dbReference type="ARBA" id="ARBA00004123"/>
    </source>
</evidence>
<dbReference type="GO" id="GO:0006357">
    <property type="term" value="P:regulation of transcription by RNA polymerase II"/>
    <property type="evidence" value="ECO:0007669"/>
    <property type="project" value="TreeGrafter"/>
</dbReference>
<dbReference type="PROSITE" id="PS50868">
    <property type="entry name" value="POST_SET"/>
    <property type="match status" value="1"/>
</dbReference>
<comment type="caution">
    <text evidence="20">The sequence shown here is derived from an EMBL/GenBank/DDBJ whole genome shotgun (WGS) entry which is preliminary data.</text>
</comment>
<dbReference type="InterPro" id="IPR001214">
    <property type="entry name" value="SET_dom"/>
</dbReference>
<protein>
    <submittedName>
        <fullName evidence="20">Histone-lysine N-methyltransferase ATX4</fullName>
    </submittedName>
</protein>
<dbReference type="InterPro" id="IPR025780">
    <property type="entry name" value="Hist-Lys_N-MeTrfase_ATX"/>
</dbReference>
<dbReference type="SUPFAM" id="SSF57903">
    <property type="entry name" value="FYVE/PHD zinc finger"/>
    <property type="match status" value="2"/>
</dbReference>
<dbReference type="FunFam" id="3.30.40.10:FF:000464">
    <property type="entry name" value="Histone-lysine N-methyltransferase"/>
    <property type="match status" value="1"/>
</dbReference>
<organism evidence="20 21">
    <name type="scientific">Acorus gramineus</name>
    <name type="common">Dwarf sweet flag</name>
    <dbReference type="NCBI Taxonomy" id="55184"/>
    <lineage>
        <taxon>Eukaryota</taxon>
        <taxon>Viridiplantae</taxon>
        <taxon>Streptophyta</taxon>
        <taxon>Embryophyta</taxon>
        <taxon>Tracheophyta</taxon>
        <taxon>Spermatophyta</taxon>
        <taxon>Magnoliopsida</taxon>
        <taxon>Liliopsida</taxon>
        <taxon>Acoraceae</taxon>
        <taxon>Acorus</taxon>
    </lineage>
</organism>
<keyword evidence="5" id="KW-0479">Metal-binding</keyword>
<dbReference type="GO" id="GO:0008270">
    <property type="term" value="F:zinc ion binding"/>
    <property type="evidence" value="ECO:0007669"/>
    <property type="project" value="UniProtKB-KW"/>
</dbReference>
<dbReference type="InterPro" id="IPR046341">
    <property type="entry name" value="SET_dom_sf"/>
</dbReference>
<evidence type="ECO:0000313" key="20">
    <source>
        <dbReference type="EMBL" id="KAK1276987.1"/>
    </source>
</evidence>
<evidence type="ECO:0000256" key="5">
    <source>
        <dbReference type="ARBA" id="ARBA00022723"/>
    </source>
</evidence>
<keyword evidence="7 13" id="KW-0863">Zinc-finger</keyword>
<feature type="domain" description="SET" evidence="16">
    <location>
        <begin position="878"/>
        <end position="995"/>
    </location>
</feature>
<dbReference type="Pfam" id="PF00856">
    <property type="entry name" value="SET"/>
    <property type="match status" value="1"/>
</dbReference>
<reference evidence="20" key="2">
    <citation type="submission" date="2023-06" db="EMBL/GenBank/DDBJ databases">
        <authorList>
            <person name="Ma L."/>
            <person name="Liu K.-W."/>
            <person name="Li Z."/>
            <person name="Hsiao Y.-Y."/>
            <person name="Qi Y."/>
            <person name="Fu T."/>
            <person name="Tang G."/>
            <person name="Zhang D."/>
            <person name="Sun W.-H."/>
            <person name="Liu D.-K."/>
            <person name="Li Y."/>
            <person name="Chen G.-Z."/>
            <person name="Liu X.-D."/>
            <person name="Liao X.-Y."/>
            <person name="Jiang Y.-T."/>
            <person name="Yu X."/>
            <person name="Hao Y."/>
            <person name="Huang J."/>
            <person name="Zhao X.-W."/>
            <person name="Ke S."/>
            <person name="Chen Y.-Y."/>
            <person name="Wu W.-L."/>
            <person name="Hsu J.-L."/>
            <person name="Lin Y.-F."/>
            <person name="Huang M.-D."/>
            <person name="Li C.-Y."/>
            <person name="Huang L."/>
            <person name="Wang Z.-W."/>
            <person name="Zhao X."/>
            <person name="Zhong W.-Y."/>
            <person name="Peng D.-H."/>
            <person name="Ahmad S."/>
            <person name="Lan S."/>
            <person name="Zhang J.-S."/>
            <person name="Tsai W.-C."/>
            <person name="Van De Peer Y."/>
            <person name="Liu Z.-J."/>
        </authorList>
    </citation>
    <scope>NUCLEOTIDE SEQUENCE</scope>
    <source>
        <strain evidence="20">SCP</strain>
        <tissue evidence="20">Leaves</tissue>
    </source>
</reference>
<dbReference type="Pfam" id="PF00628">
    <property type="entry name" value="PHD"/>
    <property type="match status" value="1"/>
</dbReference>
<comment type="subcellular location">
    <subcellularLocation>
        <location evidence="1">Nucleus</location>
    </subcellularLocation>
</comment>
<evidence type="ECO:0000256" key="8">
    <source>
        <dbReference type="ARBA" id="ARBA00022833"/>
    </source>
</evidence>
<feature type="domain" description="Post-SET" evidence="18">
    <location>
        <begin position="1004"/>
        <end position="1020"/>
    </location>
</feature>
<dbReference type="PROSITE" id="PS50812">
    <property type="entry name" value="PWWP"/>
    <property type="match status" value="1"/>
</dbReference>
<feature type="domain" description="PWWP" evidence="17">
    <location>
        <begin position="208"/>
        <end position="277"/>
    </location>
</feature>
<feature type="compositionally biased region" description="Low complexity" evidence="14">
    <location>
        <begin position="45"/>
        <end position="58"/>
    </location>
</feature>
<evidence type="ECO:0000259" key="15">
    <source>
        <dbReference type="PROSITE" id="PS50016"/>
    </source>
</evidence>
<keyword evidence="10" id="KW-0539">Nucleus</keyword>
<evidence type="ECO:0000256" key="4">
    <source>
        <dbReference type="ARBA" id="ARBA00022691"/>
    </source>
</evidence>
<dbReference type="SUPFAM" id="SSF82199">
    <property type="entry name" value="SET domain"/>
    <property type="match status" value="1"/>
</dbReference>
<evidence type="ECO:0000313" key="21">
    <source>
        <dbReference type="Proteomes" id="UP001179952"/>
    </source>
</evidence>
<dbReference type="SMART" id="SM00249">
    <property type="entry name" value="PHD"/>
    <property type="match status" value="3"/>
</dbReference>
<dbReference type="InterPro" id="IPR019787">
    <property type="entry name" value="Znf_PHD-finger"/>
</dbReference>
<evidence type="ECO:0000259" key="17">
    <source>
        <dbReference type="PROSITE" id="PS50812"/>
    </source>
</evidence>
<evidence type="ECO:0000256" key="13">
    <source>
        <dbReference type="PROSITE-ProRule" id="PRU00146"/>
    </source>
</evidence>
<evidence type="ECO:0000259" key="18">
    <source>
        <dbReference type="PROSITE" id="PS50868"/>
    </source>
</evidence>
<dbReference type="InterPro" id="IPR011011">
    <property type="entry name" value="Znf_FYVE_PHD"/>
</dbReference>
<evidence type="ECO:0000256" key="7">
    <source>
        <dbReference type="ARBA" id="ARBA00022771"/>
    </source>
</evidence>
<evidence type="ECO:0000256" key="11">
    <source>
        <dbReference type="ARBA" id="ARBA00052314"/>
    </source>
</evidence>
<dbReference type="Gene3D" id="3.30.40.10">
    <property type="entry name" value="Zinc/RING finger domain, C3HC4 (zinc finger)"/>
    <property type="match status" value="3"/>
</dbReference>
<dbReference type="SUPFAM" id="SSF63748">
    <property type="entry name" value="Tudor/PWWP/MBT"/>
    <property type="match status" value="1"/>
</dbReference>
<dbReference type="InterPro" id="IPR019786">
    <property type="entry name" value="Zinc_finger_PHD-type_CS"/>
</dbReference>
<dbReference type="EMBL" id="JAUJYN010000003">
    <property type="protein sequence ID" value="KAK1276987.1"/>
    <property type="molecule type" value="Genomic_DNA"/>
</dbReference>
<evidence type="ECO:0000256" key="12">
    <source>
        <dbReference type="ARBA" id="ARBA00054897"/>
    </source>
</evidence>
<dbReference type="Gene3D" id="2.170.270.10">
    <property type="entry name" value="SET domain"/>
    <property type="match status" value="1"/>
</dbReference>
<accession>A0AAV9BKV3</accession>
<dbReference type="PANTHER" id="PTHR13793">
    <property type="entry name" value="PHD FINGER PROTEINS"/>
    <property type="match status" value="1"/>
</dbReference>
<dbReference type="PROSITE" id="PS51805">
    <property type="entry name" value="EPHD"/>
    <property type="match status" value="1"/>
</dbReference>
<keyword evidence="4" id="KW-0949">S-adenosyl-L-methionine</keyword>
<keyword evidence="9" id="KW-0156">Chromatin regulator</keyword>
<dbReference type="PROSITE" id="PS01359">
    <property type="entry name" value="ZF_PHD_1"/>
    <property type="match status" value="1"/>
</dbReference>
<dbReference type="CDD" id="cd10518">
    <property type="entry name" value="SET_SETD1-like"/>
    <property type="match status" value="1"/>
</dbReference>
<evidence type="ECO:0000256" key="2">
    <source>
        <dbReference type="ARBA" id="ARBA00022603"/>
    </source>
</evidence>